<sequence>MARSIRPNMYCRLAKPSDKFYLHWKTDLVEETHGPVDEVAFRGYPNSALVVAIDDESETVVGSIEFGFADEERSWIYIVFIQVRKDRRNKGVAKRMINWVIEYVKAKAPGALGVWMRVDWENEAAMKSYEGVKFRNIGAVDLGLSDYCLSLNSEAAKTDSTAVGSVDQEDIPYLASEDVKGFFENFKKLGHDTKCLG</sequence>
<name>A0A7J6KPN5_PERCH</name>
<dbReference type="PROSITE" id="PS51186">
    <property type="entry name" value="GNAT"/>
    <property type="match status" value="1"/>
</dbReference>
<dbReference type="InterPro" id="IPR016181">
    <property type="entry name" value="Acyl_CoA_acyltransferase"/>
</dbReference>
<keyword evidence="3" id="KW-1185">Reference proteome</keyword>
<gene>
    <name evidence="2" type="ORF">FOL47_002227</name>
</gene>
<dbReference type="Proteomes" id="UP000591131">
    <property type="component" value="Unassembled WGS sequence"/>
</dbReference>
<dbReference type="CDD" id="cd04301">
    <property type="entry name" value="NAT_SF"/>
    <property type="match status" value="1"/>
</dbReference>
<organism evidence="2 3">
    <name type="scientific">Perkinsus chesapeaki</name>
    <name type="common">Clam parasite</name>
    <name type="synonym">Perkinsus andrewsi</name>
    <dbReference type="NCBI Taxonomy" id="330153"/>
    <lineage>
        <taxon>Eukaryota</taxon>
        <taxon>Sar</taxon>
        <taxon>Alveolata</taxon>
        <taxon>Perkinsozoa</taxon>
        <taxon>Perkinsea</taxon>
        <taxon>Perkinsida</taxon>
        <taxon>Perkinsidae</taxon>
        <taxon>Perkinsus</taxon>
    </lineage>
</organism>
<evidence type="ECO:0000259" key="1">
    <source>
        <dbReference type="PROSITE" id="PS51186"/>
    </source>
</evidence>
<dbReference type="SUPFAM" id="SSF55729">
    <property type="entry name" value="Acyl-CoA N-acyltransferases (Nat)"/>
    <property type="match status" value="1"/>
</dbReference>
<dbReference type="OrthoDB" id="41532at2759"/>
<dbReference type="Gene3D" id="3.40.630.30">
    <property type="match status" value="1"/>
</dbReference>
<evidence type="ECO:0000313" key="2">
    <source>
        <dbReference type="EMBL" id="KAF4649293.1"/>
    </source>
</evidence>
<dbReference type="AlphaFoldDB" id="A0A7J6KPN5"/>
<feature type="domain" description="N-acetyltransferase" evidence="1">
    <location>
        <begin position="9"/>
        <end position="160"/>
    </location>
</feature>
<comment type="caution">
    <text evidence="2">The sequence shown here is derived from an EMBL/GenBank/DDBJ whole genome shotgun (WGS) entry which is preliminary data.</text>
</comment>
<feature type="non-terminal residue" evidence="2">
    <location>
        <position position="1"/>
    </location>
</feature>
<dbReference type="EMBL" id="JAAPAO010001590">
    <property type="protein sequence ID" value="KAF4649293.1"/>
    <property type="molecule type" value="Genomic_DNA"/>
</dbReference>
<protein>
    <recommendedName>
        <fullName evidence="1">N-acetyltransferase domain-containing protein</fullName>
    </recommendedName>
</protein>
<dbReference type="Pfam" id="PF00583">
    <property type="entry name" value="Acetyltransf_1"/>
    <property type="match status" value="1"/>
</dbReference>
<proteinExistence type="predicted"/>
<dbReference type="InterPro" id="IPR000182">
    <property type="entry name" value="GNAT_dom"/>
</dbReference>
<accession>A0A7J6KPN5</accession>
<dbReference type="GO" id="GO:0016747">
    <property type="term" value="F:acyltransferase activity, transferring groups other than amino-acyl groups"/>
    <property type="evidence" value="ECO:0007669"/>
    <property type="project" value="InterPro"/>
</dbReference>
<evidence type="ECO:0000313" key="3">
    <source>
        <dbReference type="Proteomes" id="UP000591131"/>
    </source>
</evidence>
<reference evidence="2 3" key="1">
    <citation type="submission" date="2020-04" db="EMBL/GenBank/DDBJ databases">
        <title>Perkinsus chesapeaki whole genome sequence.</title>
        <authorList>
            <person name="Bogema D.R."/>
        </authorList>
    </citation>
    <scope>NUCLEOTIDE SEQUENCE [LARGE SCALE GENOMIC DNA]</scope>
    <source>
        <strain evidence="2">ATCC PRA-425</strain>
    </source>
</reference>